<keyword evidence="2 3" id="KW-0690">Ribosome biogenesis</keyword>
<evidence type="ECO:0000259" key="5">
    <source>
        <dbReference type="Pfam" id="PF17384"/>
    </source>
</evidence>
<accession>A0A075R4U6</accession>
<dbReference type="InterPro" id="IPR003728">
    <property type="entry name" value="Ribosome_maturation_RimP"/>
</dbReference>
<protein>
    <recommendedName>
        <fullName evidence="3">Ribosome maturation factor RimP</fullName>
    </recommendedName>
</protein>
<dbReference type="STRING" id="1042163.BRLA_c032600"/>
<reference evidence="6 7" key="1">
    <citation type="journal article" date="2011" name="J. Bacteriol.">
        <title>Genome sequence of Brevibacillus laterosporus LMG 15441, a pathogen of invertebrates.</title>
        <authorList>
            <person name="Djukic M."/>
            <person name="Poehlein A."/>
            <person name="Thurmer A."/>
            <person name="Daniel R."/>
        </authorList>
    </citation>
    <scope>NUCLEOTIDE SEQUENCE [LARGE SCALE GENOMIC DNA]</scope>
    <source>
        <strain evidence="6 7">LMG 15441</strain>
    </source>
</reference>
<proteinExistence type="inferred from homology"/>
<organism evidence="6 7">
    <name type="scientific">Brevibacillus laterosporus LMG 15441</name>
    <dbReference type="NCBI Taxonomy" id="1042163"/>
    <lineage>
        <taxon>Bacteria</taxon>
        <taxon>Bacillati</taxon>
        <taxon>Bacillota</taxon>
        <taxon>Bacilli</taxon>
        <taxon>Bacillales</taxon>
        <taxon>Paenibacillaceae</taxon>
        <taxon>Brevibacillus</taxon>
    </lineage>
</organism>
<comment type="subcellular location">
    <subcellularLocation>
        <location evidence="3">Cytoplasm</location>
    </subcellularLocation>
</comment>
<dbReference type="SUPFAM" id="SSF74942">
    <property type="entry name" value="YhbC-like, C-terminal domain"/>
    <property type="match status" value="1"/>
</dbReference>
<dbReference type="HOGENOM" id="CLU_070525_2_0_9"/>
<evidence type="ECO:0000256" key="3">
    <source>
        <dbReference type="HAMAP-Rule" id="MF_01077"/>
    </source>
</evidence>
<evidence type="ECO:0000256" key="1">
    <source>
        <dbReference type="ARBA" id="ARBA00022490"/>
    </source>
</evidence>
<dbReference type="Gene3D" id="3.30.300.70">
    <property type="entry name" value="RimP-like superfamily, N-terminal"/>
    <property type="match status" value="1"/>
</dbReference>
<comment type="similarity">
    <text evidence="3">Belongs to the RimP family.</text>
</comment>
<sequence>MSKVVQIVEELLTPILEETGLELVDIEYKKEGSNWFLRIFIDNDSSNIDIEDCGTVSEKLGAKLDELDPIPTAYFLEVSSPGAERPLRKEKDYHKAVGKHVHITTKEAVDGHTLFEGTLEAFDGDTLTISEQKNKYTIKMDQISEARLAIVF</sequence>
<keyword evidence="7" id="KW-1185">Reference proteome</keyword>
<evidence type="ECO:0000256" key="2">
    <source>
        <dbReference type="ARBA" id="ARBA00022517"/>
    </source>
</evidence>
<dbReference type="HAMAP" id="MF_01077">
    <property type="entry name" value="RimP"/>
    <property type="match status" value="1"/>
</dbReference>
<dbReference type="InterPro" id="IPR036847">
    <property type="entry name" value="RimP_C_sf"/>
</dbReference>
<dbReference type="InterPro" id="IPR028998">
    <property type="entry name" value="RimP_C"/>
</dbReference>
<evidence type="ECO:0000313" key="6">
    <source>
        <dbReference type="EMBL" id="AIG27572.1"/>
    </source>
</evidence>
<dbReference type="eggNOG" id="COG0779">
    <property type="taxonomic scope" value="Bacteria"/>
</dbReference>
<dbReference type="InterPro" id="IPR028989">
    <property type="entry name" value="RimP_N"/>
</dbReference>
<dbReference type="GO" id="GO:0000028">
    <property type="term" value="P:ribosomal small subunit assembly"/>
    <property type="evidence" value="ECO:0007669"/>
    <property type="project" value="TreeGrafter"/>
</dbReference>
<feature type="domain" description="Ribosome maturation factor RimP C-terminal" evidence="5">
    <location>
        <begin position="87"/>
        <end position="152"/>
    </location>
</feature>
<feature type="domain" description="Ribosome maturation factor RimP N-terminal" evidence="4">
    <location>
        <begin position="12"/>
        <end position="84"/>
    </location>
</feature>
<dbReference type="NCBIfam" id="NF000928">
    <property type="entry name" value="PRK00092.1-2"/>
    <property type="match status" value="1"/>
</dbReference>
<dbReference type="PANTHER" id="PTHR33867">
    <property type="entry name" value="RIBOSOME MATURATION FACTOR RIMP"/>
    <property type="match status" value="1"/>
</dbReference>
<dbReference type="GO" id="GO:0006412">
    <property type="term" value="P:translation"/>
    <property type="evidence" value="ECO:0007669"/>
    <property type="project" value="TreeGrafter"/>
</dbReference>
<dbReference type="Pfam" id="PF17384">
    <property type="entry name" value="DUF150_C"/>
    <property type="match status" value="1"/>
</dbReference>
<dbReference type="RefSeq" id="WP_003336956.1">
    <property type="nucleotide sequence ID" value="NZ_CP007806.1"/>
</dbReference>
<dbReference type="FunFam" id="3.30.300.70:FF:000001">
    <property type="entry name" value="Ribosome maturation factor RimP"/>
    <property type="match status" value="1"/>
</dbReference>
<dbReference type="InterPro" id="IPR035956">
    <property type="entry name" value="RimP_N_sf"/>
</dbReference>
<keyword evidence="1 3" id="KW-0963">Cytoplasm</keyword>
<dbReference type="CDD" id="cd01734">
    <property type="entry name" value="YlxS_C"/>
    <property type="match status" value="1"/>
</dbReference>
<dbReference type="GO" id="GO:0005829">
    <property type="term" value="C:cytosol"/>
    <property type="evidence" value="ECO:0007669"/>
    <property type="project" value="TreeGrafter"/>
</dbReference>
<dbReference type="SUPFAM" id="SSF75420">
    <property type="entry name" value="YhbC-like, N-terminal domain"/>
    <property type="match status" value="1"/>
</dbReference>
<dbReference type="Gene3D" id="2.30.30.180">
    <property type="entry name" value="Ribosome maturation factor RimP, C-terminal domain"/>
    <property type="match status" value="1"/>
</dbReference>
<evidence type="ECO:0000259" key="4">
    <source>
        <dbReference type="Pfam" id="PF02576"/>
    </source>
</evidence>
<name>A0A075R4U6_BRELA</name>
<dbReference type="EMBL" id="CP007806">
    <property type="protein sequence ID" value="AIG27572.1"/>
    <property type="molecule type" value="Genomic_DNA"/>
</dbReference>
<dbReference type="KEGG" id="blr:BRLA_c032600"/>
<dbReference type="Proteomes" id="UP000005850">
    <property type="component" value="Chromosome"/>
</dbReference>
<dbReference type="AlphaFoldDB" id="A0A075R4U6"/>
<dbReference type="PANTHER" id="PTHR33867:SF1">
    <property type="entry name" value="RIBOSOME MATURATION FACTOR RIMP"/>
    <property type="match status" value="1"/>
</dbReference>
<gene>
    <name evidence="3 6" type="primary">rimP</name>
    <name evidence="6" type="ORF">BRLA_c032600</name>
</gene>
<evidence type="ECO:0000313" key="7">
    <source>
        <dbReference type="Proteomes" id="UP000005850"/>
    </source>
</evidence>
<comment type="function">
    <text evidence="3">Required for maturation of 30S ribosomal subunits.</text>
</comment>
<dbReference type="Pfam" id="PF02576">
    <property type="entry name" value="RimP_N"/>
    <property type="match status" value="1"/>
</dbReference>